<accession>A0A9N9LJP5</accession>
<organism evidence="1 2">
    <name type="scientific">Hymenoscyphus albidus</name>
    <dbReference type="NCBI Taxonomy" id="595503"/>
    <lineage>
        <taxon>Eukaryota</taxon>
        <taxon>Fungi</taxon>
        <taxon>Dikarya</taxon>
        <taxon>Ascomycota</taxon>
        <taxon>Pezizomycotina</taxon>
        <taxon>Leotiomycetes</taxon>
        <taxon>Helotiales</taxon>
        <taxon>Helotiaceae</taxon>
        <taxon>Hymenoscyphus</taxon>
    </lineage>
</organism>
<evidence type="ECO:0000313" key="1">
    <source>
        <dbReference type="EMBL" id="CAG8975293.1"/>
    </source>
</evidence>
<gene>
    <name evidence="1" type="ORF">HYALB_00008077</name>
</gene>
<protein>
    <submittedName>
        <fullName evidence="1">Uncharacterized protein</fullName>
    </submittedName>
</protein>
<evidence type="ECO:0000313" key="2">
    <source>
        <dbReference type="Proteomes" id="UP000701801"/>
    </source>
</evidence>
<dbReference type="EMBL" id="CAJVRM010000131">
    <property type="protein sequence ID" value="CAG8975293.1"/>
    <property type="molecule type" value="Genomic_DNA"/>
</dbReference>
<keyword evidence="2" id="KW-1185">Reference proteome</keyword>
<proteinExistence type="predicted"/>
<sequence length="62" mass="6995">MLLASKTGFMIYPGRAGHRELLEVTGDSTSRERCDEKVFRGNVDIENSGSRIHFDAHLNFLV</sequence>
<reference evidence="1" key="1">
    <citation type="submission" date="2021-07" db="EMBL/GenBank/DDBJ databases">
        <authorList>
            <person name="Durling M."/>
        </authorList>
    </citation>
    <scope>NUCLEOTIDE SEQUENCE</scope>
</reference>
<name>A0A9N9LJP5_9HELO</name>
<comment type="caution">
    <text evidence="1">The sequence shown here is derived from an EMBL/GenBank/DDBJ whole genome shotgun (WGS) entry which is preliminary data.</text>
</comment>
<dbReference type="AlphaFoldDB" id="A0A9N9LJP5"/>
<dbReference type="Proteomes" id="UP000701801">
    <property type="component" value="Unassembled WGS sequence"/>
</dbReference>